<reference evidence="3" key="3">
    <citation type="journal article" date="2016" name="Gigascience">
        <title>De novo construction of an expanded transcriptome assembly for the western tarnished plant bug, Lygus hesperus.</title>
        <authorList>
            <person name="Tassone E.E."/>
            <person name="Geib S.M."/>
            <person name="Hall B."/>
            <person name="Fabrick J.A."/>
            <person name="Brent C.S."/>
            <person name="Hull J.J."/>
        </authorList>
    </citation>
    <scope>NUCLEOTIDE SEQUENCE</scope>
</reference>
<evidence type="ECO:0000259" key="1">
    <source>
        <dbReference type="Pfam" id="PF11923"/>
    </source>
</evidence>
<evidence type="ECO:0000313" key="3">
    <source>
        <dbReference type="EMBL" id="JAQ03693.1"/>
    </source>
</evidence>
<reference evidence="2" key="1">
    <citation type="journal article" date="2014" name="PLoS ONE">
        <title>Transcriptome-Based Identification of ABC Transporters in the Western Tarnished Plant Bug Lygus hesperus.</title>
        <authorList>
            <person name="Hull J.J."/>
            <person name="Chaney K."/>
            <person name="Geib S.M."/>
            <person name="Fabrick J.A."/>
            <person name="Brent C.S."/>
            <person name="Walsh D."/>
            <person name="Lavine L.C."/>
        </authorList>
    </citation>
    <scope>NUCLEOTIDE SEQUENCE</scope>
</reference>
<dbReference type="EMBL" id="GDHC01014936">
    <property type="protein sequence ID" value="JAQ03693.1"/>
    <property type="molecule type" value="Transcribed_RNA"/>
</dbReference>
<dbReference type="EMBL" id="GBHO01021690">
    <property type="protein sequence ID" value="JAG21914.1"/>
    <property type="molecule type" value="Transcribed_RNA"/>
</dbReference>
<dbReference type="InterPro" id="IPR021846">
    <property type="entry name" value="NFACT-C"/>
</dbReference>
<reference evidence="2" key="2">
    <citation type="submission" date="2014-07" db="EMBL/GenBank/DDBJ databases">
        <authorList>
            <person name="Hull J."/>
        </authorList>
    </citation>
    <scope>NUCLEOTIDE SEQUENCE</scope>
</reference>
<proteinExistence type="predicted"/>
<evidence type="ECO:0000313" key="2">
    <source>
        <dbReference type="EMBL" id="JAG21914.1"/>
    </source>
</evidence>
<protein>
    <recommendedName>
        <fullName evidence="1">NFACT protein C-terminal domain-containing protein</fullName>
    </recommendedName>
</protein>
<accession>A0A0A9XPL0</accession>
<feature type="domain" description="NFACT protein C-terminal" evidence="1">
    <location>
        <begin position="2"/>
        <end position="90"/>
    </location>
</feature>
<organism evidence="2">
    <name type="scientific">Lygus hesperus</name>
    <name type="common">Western plant bug</name>
    <dbReference type="NCBI Taxonomy" id="30085"/>
    <lineage>
        <taxon>Eukaryota</taxon>
        <taxon>Metazoa</taxon>
        <taxon>Ecdysozoa</taxon>
        <taxon>Arthropoda</taxon>
        <taxon>Hexapoda</taxon>
        <taxon>Insecta</taxon>
        <taxon>Pterygota</taxon>
        <taxon>Neoptera</taxon>
        <taxon>Paraneoptera</taxon>
        <taxon>Hemiptera</taxon>
        <taxon>Heteroptera</taxon>
        <taxon>Panheteroptera</taxon>
        <taxon>Cimicomorpha</taxon>
        <taxon>Miridae</taxon>
        <taxon>Mirini</taxon>
        <taxon>Lygus</taxon>
    </lineage>
</organism>
<sequence>MCAIPMCAPYEALQNFIFKVPLVFGTDKKKHTITRATQIFKQTLQRLGAQDGELRSSGQQQSGKEGTSFTVALSKYVNAVEENEYNLTLLSSCKVQDELDARGKHGGKNRKK</sequence>
<dbReference type="Pfam" id="PF11923">
    <property type="entry name" value="NFACT-C"/>
    <property type="match status" value="1"/>
</dbReference>
<dbReference type="AlphaFoldDB" id="A0A0A9XPL0"/>
<name>A0A0A9XPL0_LYGHE</name>
<gene>
    <name evidence="2" type="ORF">CM83_3280</name>
    <name evidence="3" type="ORF">g.3411</name>
</gene>